<reference evidence="3 4" key="1">
    <citation type="journal article" date="2019" name="Int. J. Syst. Evol. Microbiol.">
        <title>The Global Catalogue of Microorganisms (GCM) 10K type strain sequencing project: providing services to taxonomists for standard genome sequencing and annotation.</title>
        <authorList>
            <consortium name="The Broad Institute Genomics Platform"/>
            <consortium name="The Broad Institute Genome Sequencing Center for Infectious Disease"/>
            <person name="Wu L."/>
            <person name="Ma J."/>
        </authorList>
    </citation>
    <scope>NUCLEOTIDE SEQUENCE [LARGE SCALE GENOMIC DNA]</scope>
    <source>
        <strain evidence="3 4">JCM 19585</strain>
    </source>
</reference>
<dbReference type="InterPro" id="IPR022409">
    <property type="entry name" value="PKD/Chitinase_dom"/>
</dbReference>
<evidence type="ECO:0000259" key="2">
    <source>
        <dbReference type="PROSITE" id="PS50093"/>
    </source>
</evidence>
<dbReference type="InterPro" id="IPR000601">
    <property type="entry name" value="PKD_dom"/>
</dbReference>
<dbReference type="Pfam" id="PF18911">
    <property type="entry name" value="PKD_4"/>
    <property type="match status" value="1"/>
</dbReference>
<dbReference type="EMBL" id="BMPF01000003">
    <property type="protein sequence ID" value="GGL37520.1"/>
    <property type="molecule type" value="Genomic_DNA"/>
</dbReference>
<comment type="caution">
    <text evidence="3">The sequence shown here is derived from an EMBL/GenBank/DDBJ whole genome shotgun (WGS) entry which is preliminary data.</text>
</comment>
<dbReference type="SUPFAM" id="SSF69318">
    <property type="entry name" value="Integrin alpha N-terminal domain"/>
    <property type="match status" value="1"/>
</dbReference>
<feature type="region of interest" description="Disordered" evidence="1">
    <location>
        <begin position="246"/>
        <end position="266"/>
    </location>
</feature>
<feature type="compositionally biased region" description="Low complexity" evidence="1">
    <location>
        <begin position="684"/>
        <end position="694"/>
    </location>
</feature>
<dbReference type="InterPro" id="IPR028994">
    <property type="entry name" value="Integrin_alpha_N"/>
</dbReference>
<dbReference type="CDD" id="cd00146">
    <property type="entry name" value="PKD"/>
    <property type="match status" value="1"/>
</dbReference>
<dbReference type="InterPro" id="IPR013783">
    <property type="entry name" value="Ig-like_fold"/>
</dbReference>
<organism evidence="3 4">
    <name type="scientific">Halarchaeum grantii</name>
    <dbReference type="NCBI Taxonomy" id="1193105"/>
    <lineage>
        <taxon>Archaea</taxon>
        <taxon>Methanobacteriati</taxon>
        <taxon>Methanobacteriota</taxon>
        <taxon>Stenosarchaea group</taxon>
        <taxon>Halobacteria</taxon>
        <taxon>Halobacteriales</taxon>
        <taxon>Halobacteriaceae</taxon>
    </lineage>
</organism>
<evidence type="ECO:0000256" key="1">
    <source>
        <dbReference type="SAM" id="MobiDB-lite"/>
    </source>
</evidence>
<feature type="region of interest" description="Disordered" evidence="1">
    <location>
        <begin position="605"/>
        <end position="698"/>
    </location>
</feature>
<protein>
    <recommendedName>
        <fullName evidence="2">PKD domain-containing protein</fullName>
    </recommendedName>
</protein>
<evidence type="ECO:0000313" key="3">
    <source>
        <dbReference type="EMBL" id="GGL37520.1"/>
    </source>
</evidence>
<dbReference type="SMART" id="SM00089">
    <property type="entry name" value="PKD"/>
    <property type="match status" value="1"/>
</dbReference>
<dbReference type="PROSITE" id="PS50093">
    <property type="entry name" value="PKD"/>
    <property type="match status" value="1"/>
</dbReference>
<keyword evidence="4" id="KW-1185">Reference proteome</keyword>
<proteinExistence type="predicted"/>
<dbReference type="RefSeq" id="WP_188883736.1">
    <property type="nucleotide sequence ID" value="NZ_BMPF01000003.1"/>
</dbReference>
<evidence type="ECO:0000313" key="4">
    <source>
        <dbReference type="Proteomes" id="UP000628840"/>
    </source>
</evidence>
<dbReference type="AlphaFoldDB" id="A0A830FB78"/>
<feature type="compositionally biased region" description="Low complexity" evidence="1">
    <location>
        <begin position="632"/>
        <end position="655"/>
    </location>
</feature>
<dbReference type="InterPro" id="IPR035986">
    <property type="entry name" value="PKD_dom_sf"/>
</dbReference>
<dbReference type="OrthoDB" id="269553at2157"/>
<dbReference type="SUPFAM" id="SSF49299">
    <property type="entry name" value="PKD domain"/>
    <property type="match status" value="1"/>
</dbReference>
<feature type="domain" description="PKD" evidence="2">
    <location>
        <begin position="536"/>
        <end position="599"/>
    </location>
</feature>
<name>A0A830FB78_9EURY</name>
<dbReference type="Proteomes" id="UP000628840">
    <property type="component" value="Unassembled WGS sequence"/>
</dbReference>
<sequence length="718" mass="71699">MRSRSFPTHGLTRLLVSLIVVVSLLAAGVGVGGAAADTSATPVAAYADDGGTLTVVYADGTTASLGVTGSISHVGRVADLDGDGRLEAPYVSTDGALRIVDMNGTARTLTSDADTGKGVIATGDWDGDGRVSVYYEAASDGRLYRVRAGTSPTAVTGPDGGTLATNGVVGVADYDGDGTRDLLFLGSSSTLKYYDGATVSSTGFSSFGSNYGLGVGAPADFDGDGVPRVPYVTGSQTLGLLAADGSKTPVDAKQTPAKAPVGDGDWTGDGSPDLLYVGSDDFHLQYAALGGPSGAVSGPDGASRPVTASVGVATVAPRPAPTISNFALANPSARTLSVSFTSDERLERINATISGPDDAVLTRDDFEASGDGPYEYRARTTVGADGDYVATLRAAVDGGGADGADRQTDAARVDTSQPSVSNATLTAVNGSPPVGLDGRVRVAAAVENASALRSVTADATAFGAGTVTLTRTANDTYAATVPVTTNATTGTVTLVVNATNEYDHSGTASTGSLAIDGTRPIADGGPNVTVHADTLVGFDGDASRDAGRIVRYAWRFGDGATATGVSTTHTYDAPGTYAATLTVVDAAGNRATDTRTVTVLGASEDTETEVVYVDGGSGGGESDGGEADEADTTTAEPTTTATTTSDPPETVTTTDASDESDAASATDSRADWPTTTRDAEQTLTSAPTSAPSGTGPSGGRAGFLGALVALALTPFVRG</sequence>
<dbReference type="Gene3D" id="2.60.40.10">
    <property type="entry name" value="Immunoglobulins"/>
    <property type="match status" value="1"/>
</dbReference>
<accession>A0A830FB78</accession>
<gene>
    <name evidence="3" type="ORF">GCM10009037_21330</name>
</gene>